<name>A0A285QCP6_9SPHN</name>
<dbReference type="InterPro" id="IPR000836">
    <property type="entry name" value="PRTase_dom"/>
</dbReference>
<evidence type="ECO:0000256" key="5">
    <source>
        <dbReference type="ARBA" id="ARBA00022842"/>
    </source>
</evidence>
<evidence type="ECO:0000256" key="7">
    <source>
        <dbReference type="HAMAP-Rule" id="MF_01208"/>
    </source>
</evidence>
<feature type="binding site" evidence="7">
    <location>
        <position position="161"/>
    </location>
    <ligand>
        <name>orotate</name>
        <dbReference type="ChEBI" id="CHEBI:30839"/>
    </ligand>
</feature>
<evidence type="ECO:0000313" key="9">
    <source>
        <dbReference type="EMBL" id="SOB79606.1"/>
    </source>
</evidence>
<feature type="domain" description="Phosphoribosyltransferase" evidence="8">
    <location>
        <begin position="56"/>
        <end position="167"/>
    </location>
</feature>
<keyword evidence="10" id="KW-1185">Reference proteome</keyword>
<dbReference type="InterPro" id="IPR006273">
    <property type="entry name" value="Orotate_PRibTrfase_bac"/>
</dbReference>
<comment type="similarity">
    <text evidence="7">Belongs to the purine/pyrimidine phosphoribosyltransferase family. PyrE subfamily.</text>
</comment>
<dbReference type="InterPro" id="IPR029057">
    <property type="entry name" value="PRTase-like"/>
</dbReference>
<feature type="binding site" description="in other chain" evidence="7">
    <location>
        <begin position="129"/>
        <end position="137"/>
    </location>
    <ligand>
        <name>5-phospho-alpha-D-ribose 1-diphosphate</name>
        <dbReference type="ChEBI" id="CHEBI:58017"/>
        <note>ligand shared between dimeric partners</note>
    </ligand>
</feature>
<keyword evidence="4 7" id="KW-0808">Transferase</keyword>
<comment type="caution">
    <text evidence="7">Lacks conserved residue(s) required for the propagation of feature annotation.</text>
</comment>
<dbReference type="EC" id="2.4.2.10" evidence="2 7"/>
<dbReference type="PANTHER" id="PTHR19278:SF9">
    <property type="entry name" value="URIDINE 5'-MONOPHOSPHATE SYNTHASE"/>
    <property type="match status" value="1"/>
</dbReference>
<evidence type="ECO:0000313" key="10">
    <source>
        <dbReference type="Proteomes" id="UP000219494"/>
    </source>
</evidence>
<dbReference type="PANTHER" id="PTHR19278">
    <property type="entry name" value="OROTATE PHOSPHORIBOSYLTRANSFERASE"/>
    <property type="match status" value="1"/>
</dbReference>
<comment type="pathway">
    <text evidence="1 7">Pyrimidine metabolism; UMP biosynthesis via de novo pathway; UMP from orotate: step 1/2.</text>
</comment>
<dbReference type="UniPathway" id="UPA00070">
    <property type="reaction ID" value="UER00119"/>
</dbReference>
<comment type="catalytic activity">
    <reaction evidence="7">
        <text>orotidine 5'-phosphate + diphosphate = orotate + 5-phospho-alpha-D-ribose 1-diphosphate</text>
        <dbReference type="Rhea" id="RHEA:10380"/>
        <dbReference type="ChEBI" id="CHEBI:30839"/>
        <dbReference type="ChEBI" id="CHEBI:33019"/>
        <dbReference type="ChEBI" id="CHEBI:57538"/>
        <dbReference type="ChEBI" id="CHEBI:58017"/>
        <dbReference type="EC" id="2.4.2.10"/>
    </reaction>
</comment>
<feature type="binding site" evidence="7">
    <location>
        <position position="106"/>
    </location>
    <ligand>
        <name>5-phospho-alpha-D-ribose 1-diphosphate</name>
        <dbReference type="ChEBI" id="CHEBI:58017"/>
        <note>ligand shared between dimeric partners</note>
    </ligand>
</feature>
<dbReference type="GO" id="GO:0004588">
    <property type="term" value="F:orotate phosphoribosyltransferase activity"/>
    <property type="evidence" value="ECO:0007669"/>
    <property type="project" value="UniProtKB-UniRule"/>
</dbReference>
<proteinExistence type="inferred from homology"/>
<dbReference type="NCBIfam" id="TIGR01367">
    <property type="entry name" value="pyrE_Therm"/>
    <property type="match status" value="1"/>
</dbReference>
<dbReference type="GO" id="GO:0000287">
    <property type="term" value="F:magnesium ion binding"/>
    <property type="evidence" value="ECO:0007669"/>
    <property type="project" value="UniProtKB-UniRule"/>
</dbReference>
<evidence type="ECO:0000256" key="6">
    <source>
        <dbReference type="ARBA" id="ARBA00022975"/>
    </source>
</evidence>
<gene>
    <name evidence="7" type="primary">pyrE</name>
    <name evidence="9" type="ORF">SAMN06297144_0639</name>
</gene>
<feature type="binding site" evidence="7">
    <location>
        <position position="133"/>
    </location>
    <ligand>
        <name>orotate</name>
        <dbReference type="ChEBI" id="CHEBI:30839"/>
    </ligand>
</feature>
<dbReference type="CDD" id="cd06223">
    <property type="entry name" value="PRTases_typeI"/>
    <property type="match status" value="1"/>
</dbReference>
<dbReference type="EMBL" id="OBMI01000001">
    <property type="protein sequence ID" value="SOB79606.1"/>
    <property type="molecule type" value="Genomic_DNA"/>
</dbReference>
<comment type="subunit">
    <text evidence="7">Homodimer.</text>
</comment>
<keyword evidence="6 7" id="KW-0665">Pyrimidine biosynthesis</keyword>
<comment type="function">
    <text evidence="7">Catalyzes the transfer of a ribosyl phosphate group from 5-phosphoribose 1-diphosphate to orotate, leading to the formation of orotidine monophosphate (OMP).</text>
</comment>
<dbReference type="AlphaFoldDB" id="A0A285QCP6"/>
<dbReference type="Gene3D" id="3.40.50.2020">
    <property type="match status" value="1"/>
</dbReference>
<sequence length="205" mass="21655">MLRARGAAPKPHATMTDDEILSEFRAAEALLEGHFILSSGRHSPRYLQCARVLMDARRAARLCEALAATIPADLAIAAVVSPAMGGVIVGHEMGRALNVPAMFLERPTGTFELRRGFRLEPGTRVLMMEDVVTTGLSSREATAAIAVAGGEVVAAAALVDRSNGAARFDVPFYPLIRLDVPSYEADAVPPELAAIPAIKPGSRAA</sequence>
<dbReference type="HAMAP" id="MF_01208">
    <property type="entry name" value="PyrE"/>
    <property type="match status" value="1"/>
</dbReference>
<evidence type="ECO:0000256" key="3">
    <source>
        <dbReference type="ARBA" id="ARBA00022676"/>
    </source>
</evidence>
<dbReference type="Proteomes" id="UP000219494">
    <property type="component" value="Unassembled WGS sequence"/>
</dbReference>
<comment type="cofactor">
    <cofactor evidence="7">
        <name>Mg(2+)</name>
        <dbReference type="ChEBI" id="CHEBI:18420"/>
    </cofactor>
</comment>
<protein>
    <recommendedName>
        <fullName evidence="2 7">Orotate phosphoribosyltransferase</fullName>
        <shortName evidence="7">OPRT</shortName>
        <shortName evidence="7">OPRTase</shortName>
        <ecNumber evidence="2 7">2.4.2.10</ecNumber>
    </recommendedName>
</protein>
<organism evidence="9 10">
    <name type="scientific">Sphingomonas guangdongensis</name>
    <dbReference type="NCBI Taxonomy" id="1141890"/>
    <lineage>
        <taxon>Bacteria</taxon>
        <taxon>Pseudomonadati</taxon>
        <taxon>Pseudomonadota</taxon>
        <taxon>Alphaproteobacteria</taxon>
        <taxon>Sphingomonadales</taxon>
        <taxon>Sphingomonadaceae</taxon>
        <taxon>Sphingomonas</taxon>
    </lineage>
</organism>
<evidence type="ECO:0000256" key="2">
    <source>
        <dbReference type="ARBA" id="ARBA00011971"/>
    </source>
</evidence>
<dbReference type="InterPro" id="IPR023031">
    <property type="entry name" value="OPRT"/>
</dbReference>
<keyword evidence="3 7" id="KW-0328">Glycosyltransferase</keyword>
<evidence type="ECO:0000256" key="4">
    <source>
        <dbReference type="ARBA" id="ARBA00022679"/>
    </source>
</evidence>
<dbReference type="GO" id="GO:0019856">
    <property type="term" value="P:pyrimidine nucleobase biosynthetic process"/>
    <property type="evidence" value="ECO:0007669"/>
    <property type="project" value="InterPro"/>
</dbReference>
<dbReference type="Pfam" id="PF00156">
    <property type="entry name" value="Pribosyltran"/>
    <property type="match status" value="1"/>
</dbReference>
<evidence type="ECO:0000256" key="1">
    <source>
        <dbReference type="ARBA" id="ARBA00004889"/>
    </source>
</evidence>
<dbReference type="GO" id="GO:0044205">
    <property type="term" value="P:'de novo' UMP biosynthetic process"/>
    <property type="evidence" value="ECO:0007669"/>
    <property type="project" value="UniProtKB-UniRule"/>
</dbReference>
<reference evidence="9 10" key="1">
    <citation type="submission" date="2017-07" db="EMBL/GenBank/DDBJ databases">
        <authorList>
            <person name="Sun Z.S."/>
            <person name="Albrecht U."/>
            <person name="Echele G."/>
            <person name="Lee C.C."/>
        </authorList>
    </citation>
    <scope>NUCLEOTIDE SEQUENCE [LARGE SCALE GENOMIC DNA]</scope>
    <source>
        <strain evidence="9 10">CGMCC 1.12672</strain>
    </source>
</reference>
<keyword evidence="5 7" id="KW-0460">Magnesium</keyword>
<dbReference type="SUPFAM" id="SSF53271">
    <property type="entry name" value="PRTase-like"/>
    <property type="match status" value="1"/>
</dbReference>
<evidence type="ECO:0000259" key="8">
    <source>
        <dbReference type="Pfam" id="PF00156"/>
    </source>
</evidence>
<accession>A0A285QCP6</accession>